<evidence type="ECO:0000313" key="5">
    <source>
        <dbReference type="EMBL" id="CAF1340825.1"/>
    </source>
</evidence>
<evidence type="ECO:0000256" key="2">
    <source>
        <dbReference type="ARBA" id="ARBA00023027"/>
    </source>
</evidence>
<evidence type="ECO:0000259" key="3">
    <source>
        <dbReference type="Pfam" id="PF02826"/>
    </source>
</evidence>
<dbReference type="Proteomes" id="UP000663877">
    <property type="component" value="Unassembled WGS sequence"/>
</dbReference>
<accession>A0A815HUV2</accession>
<evidence type="ECO:0000256" key="1">
    <source>
        <dbReference type="ARBA" id="ARBA00023002"/>
    </source>
</evidence>
<proteinExistence type="predicted"/>
<dbReference type="EMBL" id="CAJNOM010000322">
    <property type="protein sequence ID" value="CAF1356560.1"/>
    <property type="molecule type" value="Genomic_DNA"/>
</dbReference>
<dbReference type="SMART" id="SM00248">
    <property type="entry name" value="ANK"/>
    <property type="match status" value="2"/>
</dbReference>
<evidence type="ECO:0000313" key="6">
    <source>
        <dbReference type="EMBL" id="CAF1356560.1"/>
    </source>
</evidence>
<dbReference type="Pfam" id="PF02826">
    <property type="entry name" value="2-Hacid_dh_C"/>
    <property type="match status" value="1"/>
</dbReference>
<comment type="caution">
    <text evidence="6">The sequence shown here is derived from an EMBL/GenBank/DDBJ whole genome shotgun (WGS) entry which is preliminary data.</text>
</comment>
<keyword evidence="2" id="KW-0520">NAD</keyword>
<evidence type="ECO:0000313" key="7">
    <source>
        <dbReference type="Proteomes" id="UP000663832"/>
    </source>
</evidence>
<dbReference type="OrthoDB" id="298012at2759"/>
<sequence length="227" mass="25731">MTDYGCCAAQMLVPFGVNLIGIPNTSRSISPFHQCETLEDLPRFLETADYVVNPLPNTPQTQNIWNATLFARMKPTAIFINVGRGSAIVDADLITSLEWKQLAVKLDRYLNAMMELYRSPTYLLTPLMFASIHGHSSIVRFLLENYSHYCIVDALNYSSDFDYDSFKYEGYFYRQTALWLAVQNKHFNVVQILISLGKANVNHMADESEGKSWTPLGLACRDGQISH</sequence>
<dbReference type="SUPFAM" id="SSF48403">
    <property type="entry name" value="Ankyrin repeat"/>
    <property type="match status" value="1"/>
</dbReference>
<reference evidence="6" key="1">
    <citation type="submission" date="2021-02" db="EMBL/GenBank/DDBJ databases">
        <authorList>
            <person name="Nowell W R."/>
        </authorList>
    </citation>
    <scope>NUCLEOTIDE SEQUENCE</scope>
</reference>
<dbReference type="AlphaFoldDB" id="A0A815HUV2"/>
<dbReference type="InterPro" id="IPR006140">
    <property type="entry name" value="D-isomer_DH_NAD-bd"/>
</dbReference>
<evidence type="ECO:0000313" key="4">
    <source>
        <dbReference type="EMBL" id="CAF1152641.1"/>
    </source>
</evidence>
<dbReference type="EMBL" id="CAJNOI010000170">
    <property type="protein sequence ID" value="CAF1152641.1"/>
    <property type="molecule type" value="Genomic_DNA"/>
</dbReference>
<dbReference type="GO" id="GO:0051287">
    <property type="term" value="F:NAD binding"/>
    <property type="evidence" value="ECO:0007669"/>
    <property type="project" value="InterPro"/>
</dbReference>
<dbReference type="InterPro" id="IPR036291">
    <property type="entry name" value="NAD(P)-bd_dom_sf"/>
</dbReference>
<dbReference type="SUPFAM" id="SSF51735">
    <property type="entry name" value="NAD(P)-binding Rossmann-fold domains"/>
    <property type="match status" value="1"/>
</dbReference>
<gene>
    <name evidence="4" type="ORF">BJG266_LOCUS24182</name>
    <name evidence="5" type="ORF">QVE165_LOCUS33429</name>
    <name evidence="6" type="ORF">QVE165_LOCUS34299</name>
</gene>
<dbReference type="InterPro" id="IPR002110">
    <property type="entry name" value="Ankyrin_rpt"/>
</dbReference>
<dbReference type="InterPro" id="IPR036770">
    <property type="entry name" value="Ankyrin_rpt-contain_sf"/>
</dbReference>
<dbReference type="Gene3D" id="1.25.40.20">
    <property type="entry name" value="Ankyrin repeat-containing domain"/>
    <property type="match status" value="1"/>
</dbReference>
<dbReference type="EMBL" id="CAJNOM010000306">
    <property type="protein sequence ID" value="CAF1340825.1"/>
    <property type="molecule type" value="Genomic_DNA"/>
</dbReference>
<name>A0A815HUV2_9BILA</name>
<dbReference type="GO" id="GO:0016491">
    <property type="term" value="F:oxidoreductase activity"/>
    <property type="evidence" value="ECO:0007669"/>
    <property type="project" value="UniProtKB-KW"/>
</dbReference>
<dbReference type="Pfam" id="PF12796">
    <property type="entry name" value="Ank_2"/>
    <property type="match status" value="1"/>
</dbReference>
<dbReference type="PANTHER" id="PTHR43333">
    <property type="entry name" value="2-HACID_DH_C DOMAIN-CONTAINING PROTEIN"/>
    <property type="match status" value="1"/>
</dbReference>
<dbReference type="Gene3D" id="3.40.50.720">
    <property type="entry name" value="NAD(P)-binding Rossmann-like Domain"/>
    <property type="match status" value="2"/>
</dbReference>
<keyword evidence="1" id="KW-0560">Oxidoreductase</keyword>
<protein>
    <recommendedName>
        <fullName evidence="3">D-isomer specific 2-hydroxyacid dehydrogenase NAD-binding domain-containing protein</fullName>
    </recommendedName>
</protein>
<dbReference type="Proteomes" id="UP000663832">
    <property type="component" value="Unassembled WGS sequence"/>
</dbReference>
<keyword evidence="7" id="KW-1185">Reference proteome</keyword>
<feature type="domain" description="D-isomer specific 2-hydroxyacid dehydrogenase NAD-binding" evidence="3">
    <location>
        <begin position="5"/>
        <end position="126"/>
    </location>
</feature>
<organism evidence="6 7">
    <name type="scientific">Adineta steineri</name>
    <dbReference type="NCBI Taxonomy" id="433720"/>
    <lineage>
        <taxon>Eukaryota</taxon>
        <taxon>Metazoa</taxon>
        <taxon>Spiralia</taxon>
        <taxon>Gnathifera</taxon>
        <taxon>Rotifera</taxon>
        <taxon>Eurotatoria</taxon>
        <taxon>Bdelloidea</taxon>
        <taxon>Adinetida</taxon>
        <taxon>Adinetidae</taxon>
        <taxon>Adineta</taxon>
    </lineage>
</organism>
<dbReference type="PANTHER" id="PTHR43333:SF1">
    <property type="entry name" value="D-ISOMER SPECIFIC 2-HYDROXYACID DEHYDROGENASE NAD-BINDING DOMAIN-CONTAINING PROTEIN"/>
    <property type="match status" value="1"/>
</dbReference>